<evidence type="ECO:0000313" key="1">
    <source>
        <dbReference type="EMBL" id="SVD76671.1"/>
    </source>
</evidence>
<dbReference type="EMBL" id="UINC01171874">
    <property type="protein sequence ID" value="SVD76671.1"/>
    <property type="molecule type" value="Genomic_DNA"/>
</dbReference>
<organism evidence="1">
    <name type="scientific">marine metagenome</name>
    <dbReference type="NCBI Taxonomy" id="408172"/>
    <lineage>
        <taxon>unclassified sequences</taxon>
        <taxon>metagenomes</taxon>
        <taxon>ecological metagenomes</taxon>
    </lineage>
</organism>
<gene>
    <name evidence="1" type="ORF">METZ01_LOCUS429525</name>
</gene>
<protein>
    <submittedName>
        <fullName evidence="1">Uncharacterized protein</fullName>
    </submittedName>
</protein>
<accession>A0A382Y1N1</accession>
<name>A0A382Y1N1_9ZZZZ</name>
<feature type="non-terminal residue" evidence="1">
    <location>
        <position position="1"/>
    </location>
</feature>
<reference evidence="1" key="1">
    <citation type="submission" date="2018-05" db="EMBL/GenBank/DDBJ databases">
        <authorList>
            <person name="Lanie J.A."/>
            <person name="Ng W.-L."/>
            <person name="Kazmierczak K.M."/>
            <person name="Andrzejewski T.M."/>
            <person name="Davidsen T.M."/>
            <person name="Wayne K.J."/>
            <person name="Tettelin H."/>
            <person name="Glass J.I."/>
            <person name="Rusch D."/>
            <person name="Podicherti R."/>
            <person name="Tsui H.-C.T."/>
            <person name="Winkler M.E."/>
        </authorList>
    </citation>
    <scope>NUCLEOTIDE SEQUENCE</scope>
</reference>
<proteinExistence type="predicted"/>
<dbReference type="AlphaFoldDB" id="A0A382Y1N1"/>
<sequence>VSFIVLEEKVISIIIKSIQIYFELFVNK</sequence>